<feature type="transmembrane region" description="Helical" evidence="8">
    <location>
        <begin position="63"/>
        <end position="84"/>
    </location>
</feature>
<keyword evidence="3" id="KW-0813">Transport</keyword>
<comment type="function">
    <text evidence="7">NDH-1 shuttles electrons from NADH, via FMN and iron-sulfur (Fe-S) centers, to quinones in the respiratory chain.</text>
</comment>
<dbReference type="GO" id="GO:0048038">
    <property type="term" value="F:quinone binding"/>
    <property type="evidence" value="ECO:0007669"/>
    <property type="project" value="UniProtKB-KW"/>
</dbReference>
<dbReference type="AlphaFoldDB" id="F7WZ41"/>
<keyword evidence="5 8" id="KW-1133">Transmembrane helix</keyword>
<keyword evidence="6 8" id="KW-0472">Membrane</keyword>
<dbReference type="STRING" id="261317.BCTU_101"/>
<dbReference type="GO" id="GO:0008137">
    <property type="term" value="F:NADH dehydrogenase (ubiquinone) activity"/>
    <property type="evidence" value="ECO:0007669"/>
    <property type="project" value="InterPro"/>
</dbReference>
<comment type="similarity">
    <text evidence="2 7">Belongs to the complex I subunit 3 family.</text>
</comment>
<dbReference type="EC" id="7.1.1.-" evidence="7"/>
<dbReference type="PANTHER" id="PTHR11058">
    <property type="entry name" value="NADH-UBIQUINONE OXIDOREDUCTASE CHAIN 3"/>
    <property type="match status" value="1"/>
</dbReference>
<sequence length="125" mass="15243">MTLYNSRQVDNFLFLFVVVFYLYDYVIMWFFLGAKSESKNRDIPFESGVNTVGRINLRMPIQFSLFAILFVIFDVEAFYLYLWSVNVEEVGWIGFFEIFFYYNVFNYYLVFNKKNMLKWILSHKE</sequence>
<proteinExistence type="inferred from homology"/>
<evidence type="ECO:0000256" key="1">
    <source>
        <dbReference type="ARBA" id="ARBA00004370"/>
    </source>
</evidence>
<dbReference type="eggNOG" id="COG0838">
    <property type="taxonomic scope" value="Bacteria"/>
</dbReference>
<dbReference type="HOGENOM" id="CLU_119549_2_1_6"/>
<dbReference type="InterPro" id="IPR000440">
    <property type="entry name" value="NADH_UbQ/plastoQ_OxRdtase_su3"/>
</dbReference>
<evidence type="ECO:0000313" key="9">
    <source>
        <dbReference type="EMBL" id="AEH39692.1"/>
    </source>
</evidence>
<dbReference type="Gene3D" id="1.20.58.1610">
    <property type="entry name" value="NADH:ubiquinone/plastoquinone oxidoreductase, chain 3"/>
    <property type="match status" value="1"/>
</dbReference>
<feature type="transmembrane region" description="Helical" evidence="8">
    <location>
        <begin position="12"/>
        <end position="32"/>
    </location>
</feature>
<comment type="subcellular location">
    <subcellularLocation>
        <location evidence="7">Cell membrane</location>
        <topology evidence="7">Multi-pass membrane protein</topology>
    </subcellularLocation>
    <subcellularLocation>
        <location evidence="1">Membrane</location>
    </subcellularLocation>
</comment>
<dbReference type="PANTHER" id="PTHR11058:SF21">
    <property type="entry name" value="NADH-QUINONE OXIDOREDUCTASE SUBUNIT A"/>
    <property type="match status" value="1"/>
</dbReference>
<reference evidence="9 10" key="1">
    <citation type="journal article" date="2011" name="Appl. Environ. Microbiol.">
        <title>The genome of Buchnera aphidicola from the aphid Cinara tujafilina provides new clues about the evolutionary history of metabolic losses in bacterial endosymbionts.</title>
        <authorList>
            <person name="Lamelas A."/>
            <person name="Gosalbes M.J."/>
            <person name="Moya A."/>
            <person name="Latorre A."/>
        </authorList>
    </citation>
    <scope>NUCLEOTIDE SEQUENCE [LARGE SCALE GENOMIC DNA]</scope>
    <source>
        <strain evidence="10">Cinara tujafilina</strain>
    </source>
</reference>
<evidence type="ECO:0000256" key="4">
    <source>
        <dbReference type="ARBA" id="ARBA00022692"/>
    </source>
</evidence>
<keyword evidence="7" id="KW-0874">Quinone</keyword>
<evidence type="ECO:0000256" key="5">
    <source>
        <dbReference type="ARBA" id="ARBA00022989"/>
    </source>
</evidence>
<evidence type="ECO:0000256" key="8">
    <source>
        <dbReference type="SAM" id="Phobius"/>
    </source>
</evidence>
<organism evidence="9 10">
    <name type="scientific">Buchnera aphidicola</name>
    <name type="common">Cinara tujafilina</name>
    <dbReference type="NCBI Taxonomy" id="261317"/>
    <lineage>
        <taxon>Bacteria</taxon>
        <taxon>Pseudomonadati</taxon>
        <taxon>Pseudomonadota</taxon>
        <taxon>Gammaproteobacteria</taxon>
        <taxon>Enterobacterales</taxon>
        <taxon>Erwiniaceae</taxon>
        <taxon>Buchnera</taxon>
    </lineage>
</organism>
<evidence type="ECO:0000256" key="3">
    <source>
        <dbReference type="ARBA" id="ARBA00022448"/>
    </source>
</evidence>
<gene>
    <name evidence="9" type="primary">nuoA</name>
    <name evidence="9" type="ORF">BCTU_101</name>
</gene>
<evidence type="ECO:0000256" key="6">
    <source>
        <dbReference type="ARBA" id="ARBA00023136"/>
    </source>
</evidence>
<keyword evidence="10" id="KW-1185">Reference proteome</keyword>
<evidence type="ECO:0000256" key="2">
    <source>
        <dbReference type="ARBA" id="ARBA00008472"/>
    </source>
</evidence>
<feature type="transmembrane region" description="Helical" evidence="8">
    <location>
        <begin position="90"/>
        <end position="110"/>
    </location>
</feature>
<protein>
    <recommendedName>
        <fullName evidence="7">NADH-quinone oxidoreductase subunit</fullName>
        <ecNumber evidence="7">7.1.1.-</ecNumber>
    </recommendedName>
</protein>
<dbReference type="GO" id="GO:0005886">
    <property type="term" value="C:plasma membrane"/>
    <property type="evidence" value="ECO:0007669"/>
    <property type="project" value="UniProtKB-SubCell"/>
</dbReference>
<dbReference type="EMBL" id="CP001817">
    <property type="protein sequence ID" value="AEH39692.1"/>
    <property type="molecule type" value="Genomic_DNA"/>
</dbReference>
<evidence type="ECO:0000313" key="10">
    <source>
        <dbReference type="Proteomes" id="UP000006811"/>
    </source>
</evidence>
<keyword evidence="7" id="KW-0520">NAD</keyword>
<dbReference type="Pfam" id="PF00507">
    <property type="entry name" value="Oxidored_q4"/>
    <property type="match status" value="1"/>
</dbReference>
<dbReference type="InterPro" id="IPR038430">
    <property type="entry name" value="NDAH_ubi_oxred_su3_sf"/>
</dbReference>
<comment type="catalytic activity">
    <reaction evidence="7">
        <text>a quinone + NADH + 5 H(+)(in) = a quinol + NAD(+) + 4 H(+)(out)</text>
        <dbReference type="Rhea" id="RHEA:57888"/>
        <dbReference type="ChEBI" id="CHEBI:15378"/>
        <dbReference type="ChEBI" id="CHEBI:24646"/>
        <dbReference type="ChEBI" id="CHEBI:57540"/>
        <dbReference type="ChEBI" id="CHEBI:57945"/>
        <dbReference type="ChEBI" id="CHEBI:132124"/>
    </reaction>
</comment>
<dbReference type="KEGG" id="baj:BCTU_101"/>
<accession>F7WZ41</accession>
<dbReference type="GO" id="GO:0030964">
    <property type="term" value="C:NADH dehydrogenase complex"/>
    <property type="evidence" value="ECO:0007669"/>
    <property type="project" value="TreeGrafter"/>
</dbReference>
<name>F7WZ41_9GAMM</name>
<evidence type="ECO:0000256" key="7">
    <source>
        <dbReference type="RuleBase" id="RU003639"/>
    </source>
</evidence>
<dbReference type="OrthoDB" id="9791970at2"/>
<keyword evidence="4 7" id="KW-0812">Transmembrane</keyword>
<dbReference type="Proteomes" id="UP000006811">
    <property type="component" value="Chromosome"/>
</dbReference>